<dbReference type="GO" id="GO:0043190">
    <property type="term" value="C:ATP-binding cassette (ABC) transporter complex"/>
    <property type="evidence" value="ECO:0007669"/>
    <property type="project" value="InterPro"/>
</dbReference>
<dbReference type="InterPro" id="IPR030678">
    <property type="entry name" value="Peptide/Ni-bd"/>
</dbReference>
<keyword evidence="3" id="KW-1185">Reference proteome</keyword>
<reference evidence="2 3" key="1">
    <citation type="submission" date="2019-04" db="EMBL/GenBank/DDBJ databases">
        <title>Herbidospora sp. NEAU-GS14.nov., a novel actinomycete isolated from soil.</title>
        <authorList>
            <person name="Han L."/>
        </authorList>
    </citation>
    <scope>NUCLEOTIDE SEQUENCE [LARGE SCALE GENOMIC DNA]</scope>
    <source>
        <strain evidence="2 3">NEAU-GS14</strain>
    </source>
</reference>
<dbReference type="GO" id="GO:1904680">
    <property type="term" value="F:peptide transmembrane transporter activity"/>
    <property type="evidence" value="ECO:0007669"/>
    <property type="project" value="TreeGrafter"/>
</dbReference>
<dbReference type="RefSeq" id="WP_137249860.1">
    <property type="nucleotide sequence ID" value="NZ_SZQA01000030.1"/>
</dbReference>
<protein>
    <submittedName>
        <fullName evidence="2">ABC transporter substrate-binding protein</fullName>
    </submittedName>
</protein>
<gene>
    <name evidence="2" type="ORF">FDA94_26870</name>
</gene>
<comment type="caution">
    <text evidence="2">The sequence shown here is derived from an EMBL/GenBank/DDBJ whole genome shotgun (WGS) entry which is preliminary data.</text>
</comment>
<evidence type="ECO:0000259" key="1">
    <source>
        <dbReference type="Pfam" id="PF00496"/>
    </source>
</evidence>
<dbReference type="InterPro" id="IPR000914">
    <property type="entry name" value="SBP_5_dom"/>
</dbReference>
<proteinExistence type="predicted"/>
<dbReference type="InterPro" id="IPR039424">
    <property type="entry name" value="SBP_5"/>
</dbReference>
<dbReference type="SUPFAM" id="SSF53850">
    <property type="entry name" value="Periplasmic binding protein-like II"/>
    <property type="match status" value="1"/>
</dbReference>
<dbReference type="PANTHER" id="PTHR30290">
    <property type="entry name" value="PERIPLASMIC BINDING COMPONENT OF ABC TRANSPORTER"/>
    <property type="match status" value="1"/>
</dbReference>
<dbReference type="PROSITE" id="PS51257">
    <property type="entry name" value="PROKAR_LIPOPROTEIN"/>
    <property type="match status" value="1"/>
</dbReference>
<feature type="domain" description="Solute-binding protein family 5" evidence="1">
    <location>
        <begin position="84"/>
        <end position="476"/>
    </location>
</feature>
<dbReference type="Gene3D" id="3.90.76.10">
    <property type="entry name" value="Dipeptide-binding Protein, Domain 1"/>
    <property type="match status" value="1"/>
</dbReference>
<accession>A0A4U3M855</accession>
<evidence type="ECO:0000313" key="2">
    <source>
        <dbReference type="EMBL" id="TKK85051.1"/>
    </source>
</evidence>
<evidence type="ECO:0000313" key="3">
    <source>
        <dbReference type="Proteomes" id="UP000308705"/>
    </source>
</evidence>
<dbReference type="EMBL" id="SZQA01000030">
    <property type="protein sequence ID" value="TKK85051.1"/>
    <property type="molecule type" value="Genomic_DNA"/>
</dbReference>
<dbReference type="AlphaFoldDB" id="A0A4U3M855"/>
<dbReference type="PANTHER" id="PTHR30290:SF83">
    <property type="entry name" value="ABC TRANSPORTER SUBSTRATE-BINDING PROTEIN"/>
    <property type="match status" value="1"/>
</dbReference>
<organism evidence="2 3">
    <name type="scientific">Herbidospora galbida</name>
    <dbReference type="NCBI Taxonomy" id="2575442"/>
    <lineage>
        <taxon>Bacteria</taxon>
        <taxon>Bacillati</taxon>
        <taxon>Actinomycetota</taxon>
        <taxon>Actinomycetes</taxon>
        <taxon>Streptosporangiales</taxon>
        <taxon>Streptosporangiaceae</taxon>
        <taxon>Herbidospora</taxon>
    </lineage>
</organism>
<dbReference type="CDD" id="cd00995">
    <property type="entry name" value="PBP2_NikA_DppA_OppA_like"/>
    <property type="match status" value="1"/>
</dbReference>
<dbReference type="Proteomes" id="UP000308705">
    <property type="component" value="Unassembled WGS sequence"/>
</dbReference>
<dbReference type="OrthoDB" id="9046151at2"/>
<dbReference type="GO" id="GO:0042597">
    <property type="term" value="C:periplasmic space"/>
    <property type="evidence" value="ECO:0007669"/>
    <property type="project" value="UniProtKB-ARBA"/>
</dbReference>
<dbReference type="Pfam" id="PF00496">
    <property type="entry name" value="SBP_bac_5"/>
    <property type="match status" value="1"/>
</dbReference>
<dbReference type="Gene3D" id="3.40.190.10">
    <property type="entry name" value="Periplasmic binding protein-like II"/>
    <property type="match status" value="1"/>
</dbReference>
<name>A0A4U3M855_9ACTN</name>
<sequence>MRVFKGAQIIAGTAVLALGLAACGGGDEATDPAASGEGAAAAPVVVEIGEPQHELVPGNTAETNGAEVLNALFIGLVNYDADKKPINQIAESITSDDQTNWTIKLKDGYKFHDGTPVDAQSFVDSWNYTANGANAYEANYFMGSITGYDEMNPVDPDGEGPQEAPAATATSLTGLKVVDPLTFTVQLKNPFSGFPTMLGYTAFYPMPKAAFGPDGKVTAAYGESPIGNGPFKMAKPWKRGVETKISLVRNDDYAEAKAKVEAVDFAIYTDLNTAYRDLQAGNIDIMDQLPPEVIASAKAELGDRYIEQPSSGIGYLGFPTKVGADYAKSPELRKAISMAIDRKTITTQVFSGTRVPADDFISPVVAGYRQGACGEACTYDPVKAKELWDANGGAQAGTIELGYNADGAHKEWIEAVANNLRTNLGATVEPKPVEKFATILDDLGADKWKGLFRMAWIMDYPSPENYLKPIFAANAGSNYSGFNNKDFEELLKKADSAPTVEEGIASYQAADDILLKELPYIPVYFYQTNAAFSSNVKNVKIDPFERIDIVNVERA</sequence>
<dbReference type="Gene3D" id="3.10.105.10">
    <property type="entry name" value="Dipeptide-binding Protein, Domain 3"/>
    <property type="match status" value="1"/>
</dbReference>
<dbReference type="PIRSF" id="PIRSF002741">
    <property type="entry name" value="MppA"/>
    <property type="match status" value="1"/>
</dbReference>
<dbReference type="GO" id="GO:0015833">
    <property type="term" value="P:peptide transport"/>
    <property type="evidence" value="ECO:0007669"/>
    <property type="project" value="TreeGrafter"/>
</dbReference>